<dbReference type="EMBL" id="JBBBNY010000003">
    <property type="protein sequence ID" value="MEI7036424.1"/>
    <property type="molecule type" value="Genomic_DNA"/>
</dbReference>
<keyword evidence="2" id="KW-1015">Disulfide bond</keyword>
<dbReference type="Proteomes" id="UP001381174">
    <property type="component" value="Unassembled WGS sequence"/>
</dbReference>
<dbReference type="SMART" id="SM00560">
    <property type="entry name" value="LamGL"/>
    <property type="match status" value="1"/>
</dbReference>
<evidence type="ECO:0000256" key="2">
    <source>
        <dbReference type="ARBA" id="ARBA00023157"/>
    </source>
</evidence>
<dbReference type="Pfam" id="PF13385">
    <property type="entry name" value="Laminin_G_3"/>
    <property type="match status" value="1"/>
</dbReference>
<dbReference type="SUPFAM" id="SSF49899">
    <property type="entry name" value="Concanavalin A-like lectins/glucanases"/>
    <property type="match status" value="1"/>
</dbReference>
<keyword evidence="1" id="KW-0732">Signal</keyword>
<dbReference type="InterPro" id="IPR006558">
    <property type="entry name" value="LamG-like"/>
</dbReference>
<evidence type="ECO:0000313" key="4">
    <source>
        <dbReference type="EMBL" id="MEI7036424.1"/>
    </source>
</evidence>
<proteinExistence type="predicted"/>
<evidence type="ECO:0000313" key="5">
    <source>
        <dbReference type="Proteomes" id="UP001381174"/>
    </source>
</evidence>
<comment type="caution">
    <text evidence="4">The sequence shown here is derived from an EMBL/GenBank/DDBJ whole genome shotgun (WGS) entry which is preliminary data.</text>
</comment>
<evidence type="ECO:0000259" key="3">
    <source>
        <dbReference type="SMART" id="SM00560"/>
    </source>
</evidence>
<protein>
    <submittedName>
        <fullName evidence="4">LamG domain-containing protein</fullName>
    </submittedName>
</protein>
<dbReference type="InterPro" id="IPR013320">
    <property type="entry name" value="ConA-like_dom_sf"/>
</dbReference>
<keyword evidence="5" id="KW-1185">Reference proteome</keyword>
<name>A0ABU8JB46_9GAMM</name>
<sequence>MSLALARIAAAHRSGGTPGTTYFDAVMADAPTAFWRLNESGGTVAVNAANASNNGTVQGGTLLGQTGLPGDQGGGAFAFNSVGDRVTYPSGAITGSSFTLEAWINTTHTGARKNIVGAGDPRATNNGVALYVGSDNCLHCDLSNVAGPNSGVAVCNGAWRLCHVAFTGGTAQLYVDGAAAGSAVAMSPAIANMGASIAYNVSAYPFQFVGRICNVAIYNQALSAARIAARYAQGAAP</sequence>
<feature type="domain" description="LamG-like jellyroll fold" evidence="3">
    <location>
        <begin position="96"/>
        <end position="225"/>
    </location>
</feature>
<dbReference type="Gene3D" id="2.60.120.200">
    <property type="match status" value="1"/>
</dbReference>
<gene>
    <name evidence="4" type="ORF">WAT24_06610</name>
</gene>
<reference evidence="4 5" key="1">
    <citation type="journal article" date="2014" name="Int. J. Syst. Evol. Microbiol.">
        <title>Fulvimonas yonginensis sp. nov., isolated from greenhouse soil, and emended description of the genus Fulvimonas.</title>
        <authorList>
            <person name="Ahn J.H."/>
            <person name="Kim S.J."/>
            <person name="Weon H.Y."/>
            <person name="Hong S.B."/>
            <person name="Seok S.J."/>
            <person name="Kwon S.W."/>
        </authorList>
    </citation>
    <scope>NUCLEOTIDE SEQUENCE [LARGE SCALE GENOMIC DNA]</scope>
    <source>
        <strain evidence="4 5">KACC 16952</strain>
    </source>
</reference>
<evidence type="ECO:0000256" key="1">
    <source>
        <dbReference type="ARBA" id="ARBA00022729"/>
    </source>
</evidence>
<accession>A0ABU8JB46</accession>
<organism evidence="4 5">
    <name type="scientific">Fulvimonas yonginensis</name>
    <dbReference type="NCBI Taxonomy" id="1495200"/>
    <lineage>
        <taxon>Bacteria</taxon>
        <taxon>Pseudomonadati</taxon>
        <taxon>Pseudomonadota</taxon>
        <taxon>Gammaproteobacteria</taxon>
        <taxon>Lysobacterales</taxon>
        <taxon>Rhodanobacteraceae</taxon>
        <taxon>Fulvimonas</taxon>
    </lineage>
</organism>
<dbReference type="RefSeq" id="WP_336807040.1">
    <property type="nucleotide sequence ID" value="NZ_JBBBNY010000003.1"/>
</dbReference>